<protein>
    <recommendedName>
        <fullName evidence="2">Ribosome-binding factor A</fullName>
    </recommendedName>
</protein>
<comment type="subunit">
    <text evidence="2">Monomer. Binds 30S ribosomal subunits, but not 50S ribosomal subunits or 70S ribosomes.</text>
</comment>
<dbReference type="InterPro" id="IPR000238">
    <property type="entry name" value="RbfA"/>
</dbReference>
<sequence>MTESKRQQKFNKLLLKDLGEILQRESRNLFGNVFLTVTGVKITPDLSLARIYVSMMLVGEKGEMVDKLNAKKKEIRKLLGNKIGKQVRVVPDLFFMLDDSLEEADRLEDIFKKLDIPPPENQS</sequence>
<dbReference type="HAMAP" id="MF_00003">
    <property type="entry name" value="RbfA"/>
    <property type="match status" value="1"/>
</dbReference>
<keyword evidence="4" id="KW-1185">Reference proteome</keyword>
<reference evidence="3" key="1">
    <citation type="submission" date="2023-06" db="EMBL/GenBank/DDBJ databases">
        <title>Genomic of Parafulvivirga corallium.</title>
        <authorList>
            <person name="Wang G."/>
        </authorList>
    </citation>
    <scope>NUCLEOTIDE SEQUENCE</scope>
    <source>
        <strain evidence="3">BMA10</strain>
    </source>
</reference>
<dbReference type="SUPFAM" id="SSF89919">
    <property type="entry name" value="Ribosome-binding factor A, RbfA"/>
    <property type="match status" value="1"/>
</dbReference>
<gene>
    <name evidence="2 3" type="primary">rbfA</name>
    <name evidence="3" type="ORF">QQ008_21550</name>
</gene>
<dbReference type="Pfam" id="PF02033">
    <property type="entry name" value="RBFA"/>
    <property type="match status" value="1"/>
</dbReference>
<keyword evidence="2" id="KW-0963">Cytoplasm</keyword>
<comment type="subcellular location">
    <subcellularLocation>
        <location evidence="2">Cytoplasm</location>
    </subcellularLocation>
</comment>
<comment type="function">
    <text evidence="2">One of several proteins that assist in the late maturation steps of the functional core of the 30S ribosomal subunit. Associates with free 30S ribosomal subunits (but not with 30S subunits that are part of 70S ribosomes or polysomes). Required for efficient processing of 16S rRNA. May interact with the 5'-terminal helix region of 16S rRNA.</text>
</comment>
<evidence type="ECO:0000313" key="4">
    <source>
        <dbReference type="Proteomes" id="UP001172082"/>
    </source>
</evidence>
<proteinExistence type="inferred from homology"/>
<dbReference type="InterPro" id="IPR023799">
    <property type="entry name" value="RbfA_dom_sf"/>
</dbReference>
<evidence type="ECO:0000256" key="2">
    <source>
        <dbReference type="HAMAP-Rule" id="MF_00003"/>
    </source>
</evidence>
<keyword evidence="1 2" id="KW-0690">Ribosome biogenesis</keyword>
<dbReference type="PANTHER" id="PTHR33515:SF1">
    <property type="entry name" value="RIBOSOME-BINDING FACTOR A, CHLOROPLASTIC-RELATED"/>
    <property type="match status" value="1"/>
</dbReference>
<dbReference type="InterPro" id="IPR015946">
    <property type="entry name" value="KH_dom-like_a/b"/>
</dbReference>
<dbReference type="Proteomes" id="UP001172082">
    <property type="component" value="Unassembled WGS sequence"/>
</dbReference>
<comment type="similarity">
    <text evidence="2">Belongs to the RbfA family.</text>
</comment>
<evidence type="ECO:0000313" key="3">
    <source>
        <dbReference type="EMBL" id="MDN5203991.1"/>
    </source>
</evidence>
<evidence type="ECO:0000256" key="1">
    <source>
        <dbReference type="ARBA" id="ARBA00022517"/>
    </source>
</evidence>
<dbReference type="NCBIfam" id="TIGR00082">
    <property type="entry name" value="rbfA"/>
    <property type="match status" value="1"/>
</dbReference>
<accession>A0ABT8KT97</accession>
<dbReference type="EMBL" id="JAUJEA010000009">
    <property type="protein sequence ID" value="MDN5203991.1"/>
    <property type="molecule type" value="Genomic_DNA"/>
</dbReference>
<dbReference type="PANTHER" id="PTHR33515">
    <property type="entry name" value="RIBOSOME-BINDING FACTOR A, CHLOROPLASTIC-RELATED"/>
    <property type="match status" value="1"/>
</dbReference>
<name>A0ABT8KT97_9BACT</name>
<organism evidence="3 4">
    <name type="scientific">Splendidivirga corallicola</name>
    <dbReference type="NCBI Taxonomy" id="3051826"/>
    <lineage>
        <taxon>Bacteria</taxon>
        <taxon>Pseudomonadati</taxon>
        <taxon>Bacteroidota</taxon>
        <taxon>Cytophagia</taxon>
        <taxon>Cytophagales</taxon>
        <taxon>Splendidivirgaceae</taxon>
        <taxon>Splendidivirga</taxon>
    </lineage>
</organism>
<comment type="caution">
    <text evidence="3">The sequence shown here is derived from an EMBL/GenBank/DDBJ whole genome shotgun (WGS) entry which is preliminary data.</text>
</comment>
<dbReference type="Gene3D" id="3.30.300.20">
    <property type="match status" value="1"/>
</dbReference>